<accession>A0A0V1AHQ3</accession>
<dbReference type="Proteomes" id="UP000054632">
    <property type="component" value="Unassembled WGS sequence"/>
</dbReference>
<dbReference type="AlphaFoldDB" id="A0A0V1AHQ3"/>
<gene>
    <name evidence="1" type="ORF">T4A_11186</name>
</gene>
<protein>
    <submittedName>
        <fullName evidence="1">Uncharacterized protein</fullName>
    </submittedName>
</protein>
<proteinExistence type="predicted"/>
<evidence type="ECO:0000313" key="1">
    <source>
        <dbReference type="EMBL" id="KRY24326.1"/>
    </source>
</evidence>
<name>A0A0V1AHQ3_TRIPS</name>
<comment type="caution">
    <text evidence="1">The sequence shown here is derived from an EMBL/GenBank/DDBJ whole genome shotgun (WGS) entry which is preliminary data.</text>
</comment>
<evidence type="ECO:0000313" key="2">
    <source>
        <dbReference type="Proteomes" id="UP000054632"/>
    </source>
</evidence>
<dbReference type="EMBL" id="JYDR01006986">
    <property type="protein sequence ID" value="KRY24326.1"/>
    <property type="molecule type" value="Genomic_DNA"/>
</dbReference>
<organism evidence="1 2">
    <name type="scientific">Trichinella pseudospiralis</name>
    <name type="common">Parasitic roundworm</name>
    <dbReference type="NCBI Taxonomy" id="6337"/>
    <lineage>
        <taxon>Eukaryota</taxon>
        <taxon>Metazoa</taxon>
        <taxon>Ecdysozoa</taxon>
        <taxon>Nematoda</taxon>
        <taxon>Enoplea</taxon>
        <taxon>Dorylaimia</taxon>
        <taxon>Trichinellida</taxon>
        <taxon>Trichinellidae</taxon>
        <taxon>Trichinella</taxon>
    </lineage>
</organism>
<reference evidence="1 2" key="1">
    <citation type="submission" date="2015-01" db="EMBL/GenBank/DDBJ databases">
        <title>Evolution of Trichinella species and genotypes.</title>
        <authorList>
            <person name="Korhonen P.K."/>
            <person name="Edoardo P."/>
            <person name="Giuseppe L.R."/>
            <person name="Gasser R.B."/>
        </authorList>
    </citation>
    <scope>NUCLEOTIDE SEQUENCE [LARGE SCALE GENOMIC DNA]</scope>
    <source>
        <strain evidence="1">ISS13</strain>
    </source>
</reference>
<sequence length="32" mass="3524">MLQISHLCPFHHQMDRPAQGLLLGGSAVGRPR</sequence>